<comment type="subcellular location">
    <subcellularLocation>
        <location evidence="10">Cell membrane</location>
        <topology evidence="10">Multi-pass membrane protein</topology>
    </subcellularLocation>
    <subcellularLocation>
        <location evidence="2">Membrane</location>
        <topology evidence="2">Multi-pass membrane protein</topology>
    </subcellularLocation>
</comment>
<dbReference type="PROSITE" id="PS50262">
    <property type="entry name" value="G_PROTEIN_RECEP_F1_2"/>
    <property type="match status" value="1"/>
</dbReference>
<accession>A0A6J0WBR9</accession>
<dbReference type="InterPro" id="IPR050427">
    <property type="entry name" value="Olfactory_Receptors"/>
</dbReference>
<name>A0A6J0WBR9_ODOVR</name>
<dbReference type="AlphaFoldDB" id="A0A6J0WBR9"/>
<dbReference type="GO" id="GO:0005886">
    <property type="term" value="C:plasma membrane"/>
    <property type="evidence" value="ECO:0007669"/>
    <property type="project" value="UniProtKB-SubCell"/>
</dbReference>
<keyword evidence="10" id="KW-0716">Sensory transduction</keyword>
<evidence type="ECO:0000256" key="10">
    <source>
        <dbReference type="RuleBase" id="RU363047"/>
    </source>
</evidence>
<keyword evidence="5 9" id="KW-0297">G-protein coupled receptor</keyword>
<keyword evidence="4 10" id="KW-1133">Transmembrane helix</keyword>
<dbReference type="CDD" id="cd15939">
    <property type="entry name" value="7tmA_OR4A-like"/>
    <property type="match status" value="1"/>
</dbReference>
<dbReference type="KEGG" id="ovr:110127773"/>
<dbReference type="InterPro" id="IPR000725">
    <property type="entry name" value="Olfact_rcpt"/>
</dbReference>
<dbReference type="Gene3D" id="1.20.1070.10">
    <property type="entry name" value="Rhodopsin 7-helix transmembrane proteins"/>
    <property type="match status" value="1"/>
</dbReference>
<protein>
    <recommendedName>
        <fullName evidence="10">Olfactory receptor</fullName>
    </recommendedName>
</protein>
<reference evidence="13" key="1">
    <citation type="submission" date="2025-08" db="UniProtKB">
        <authorList>
            <consortium name="RefSeq"/>
        </authorList>
    </citation>
    <scope>IDENTIFICATION</scope>
    <source>
        <tissue evidence="13">Tongue muscle</tissue>
    </source>
</reference>
<evidence type="ECO:0000256" key="2">
    <source>
        <dbReference type="ARBA" id="ARBA00004141"/>
    </source>
</evidence>
<evidence type="ECO:0000259" key="11">
    <source>
        <dbReference type="PROSITE" id="PS50262"/>
    </source>
</evidence>
<feature type="transmembrane region" description="Helical" evidence="10">
    <location>
        <begin position="235"/>
        <end position="257"/>
    </location>
</feature>
<evidence type="ECO:0000313" key="12">
    <source>
        <dbReference type="Proteomes" id="UP001652640"/>
    </source>
</evidence>
<feature type="transmembrane region" description="Helical" evidence="10">
    <location>
        <begin position="269"/>
        <end position="287"/>
    </location>
</feature>
<evidence type="ECO:0000256" key="8">
    <source>
        <dbReference type="ARBA" id="ARBA00023224"/>
    </source>
</evidence>
<comment type="function">
    <text evidence="1">Putative odorant or sperm cell receptor.</text>
</comment>
<dbReference type="RefSeq" id="XP_020733790.2">
    <property type="nucleotide sequence ID" value="XM_020878131.2"/>
</dbReference>
<keyword evidence="6 10" id="KW-0472">Membrane</keyword>
<feature type="transmembrane region" description="Helical" evidence="10">
    <location>
        <begin position="100"/>
        <end position="118"/>
    </location>
</feature>
<keyword evidence="10" id="KW-0552">Olfaction</keyword>
<dbReference type="GO" id="GO:0004930">
    <property type="term" value="F:G protein-coupled receptor activity"/>
    <property type="evidence" value="ECO:0007669"/>
    <property type="project" value="UniProtKB-KW"/>
</dbReference>
<evidence type="ECO:0000256" key="9">
    <source>
        <dbReference type="RuleBase" id="RU000688"/>
    </source>
</evidence>
<evidence type="ECO:0000256" key="3">
    <source>
        <dbReference type="ARBA" id="ARBA00022692"/>
    </source>
</evidence>
<keyword evidence="3 9" id="KW-0812">Transmembrane</keyword>
<dbReference type="InterPro" id="IPR017452">
    <property type="entry name" value="GPCR_Rhodpsn_7TM"/>
</dbReference>
<comment type="similarity">
    <text evidence="9">Belongs to the G-protein coupled receptor 1 family.</text>
</comment>
<dbReference type="GeneID" id="110127773"/>
<dbReference type="PRINTS" id="PR00245">
    <property type="entry name" value="OLFACTORYR"/>
</dbReference>
<feature type="transmembrane region" description="Helical" evidence="10">
    <location>
        <begin position="204"/>
        <end position="223"/>
    </location>
</feature>
<sequence length="312" mass="35138">MEQKNNVTEFVLLGLTQSVQGQKILFVLFLLIYIVTIVGNLLIIGTVMVSPTLDAPVYFFLGYLSFIDAVYSTTVTPDMIKDLLSKKKTISFQACMTQLFTWHFFGGADICLLAVMAYDRYVAICKPLHYLTIMSQRVCVLLLLLAWVGGFLHGIFHPLFVYNLPFCGPNVIDHFICDVYPLLKLACTDTHIIALTVLANDGTISVIIFTLLLISYGVILHSLKNVSQEGRRKALSTCGSHITVVLLFFVPCIFLYVRPPSTLPIDKSLTVFYTIMTPMLNPLIYTLRNSEMKYAIKKALDQRKKMRQLGNV</sequence>
<dbReference type="Pfam" id="PF13853">
    <property type="entry name" value="7tm_4"/>
    <property type="match status" value="1"/>
</dbReference>
<dbReference type="GO" id="GO:0004984">
    <property type="term" value="F:olfactory receptor activity"/>
    <property type="evidence" value="ECO:0007669"/>
    <property type="project" value="InterPro"/>
</dbReference>
<evidence type="ECO:0000256" key="1">
    <source>
        <dbReference type="ARBA" id="ARBA00003929"/>
    </source>
</evidence>
<keyword evidence="10" id="KW-1003">Cell membrane</keyword>
<feature type="transmembrane region" description="Helical" evidence="10">
    <location>
        <begin position="24"/>
        <end position="45"/>
    </location>
</feature>
<dbReference type="Proteomes" id="UP001652640">
    <property type="component" value="Unplaced"/>
</dbReference>
<keyword evidence="7 9" id="KW-0675">Receptor</keyword>
<dbReference type="PANTHER" id="PTHR48002">
    <property type="entry name" value="OLFACTORY RECEPTOR"/>
    <property type="match status" value="1"/>
</dbReference>
<dbReference type="SUPFAM" id="SSF81321">
    <property type="entry name" value="Family A G protein-coupled receptor-like"/>
    <property type="match status" value="1"/>
</dbReference>
<evidence type="ECO:0000256" key="5">
    <source>
        <dbReference type="ARBA" id="ARBA00023040"/>
    </source>
</evidence>
<evidence type="ECO:0000313" key="13">
    <source>
        <dbReference type="RefSeq" id="XP_020733790.2"/>
    </source>
</evidence>
<dbReference type="PRINTS" id="PR00237">
    <property type="entry name" value="GPCRRHODOPSN"/>
</dbReference>
<proteinExistence type="inferred from homology"/>
<evidence type="ECO:0000256" key="4">
    <source>
        <dbReference type="ARBA" id="ARBA00022989"/>
    </source>
</evidence>
<keyword evidence="12" id="KW-1185">Reference proteome</keyword>
<feature type="transmembrane region" description="Helical" evidence="10">
    <location>
        <begin position="138"/>
        <end position="156"/>
    </location>
</feature>
<feature type="domain" description="G-protein coupled receptors family 1 profile" evidence="11">
    <location>
        <begin position="39"/>
        <end position="285"/>
    </location>
</feature>
<evidence type="ECO:0000256" key="7">
    <source>
        <dbReference type="ARBA" id="ARBA00023170"/>
    </source>
</evidence>
<keyword evidence="8 9" id="KW-0807">Transducer</keyword>
<dbReference type="InterPro" id="IPR000276">
    <property type="entry name" value="GPCR_Rhodpsn"/>
</dbReference>
<gene>
    <name evidence="13" type="primary">LOC110127773</name>
</gene>
<dbReference type="PROSITE" id="PS00237">
    <property type="entry name" value="G_PROTEIN_RECEP_F1_1"/>
    <property type="match status" value="1"/>
</dbReference>
<evidence type="ECO:0000256" key="6">
    <source>
        <dbReference type="ARBA" id="ARBA00023136"/>
    </source>
</evidence>
<organism evidence="12 13">
    <name type="scientific">Odocoileus virginianus</name>
    <name type="common">White-tailed deer</name>
    <dbReference type="NCBI Taxonomy" id="9874"/>
    <lineage>
        <taxon>Eukaryota</taxon>
        <taxon>Metazoa</taxon>
        <taxon>Chordata</taxon>
        <taxon>Craniata</taxon>
        <taxon>Vertebrata</taxon>
        <taxon>Euteleostomi</taxon>
        <taxon>Mammalia</taxon>
        <taxon>Eutheria</taxon>
        <taxon>Laurasiatheria</taxon>
        <taxon>Artiodactyla</taxon>
        <taxon>Ruminantia</taxon>
        <taxon>Pecora</taxon>
        <taxon>Cervidae</taxon>
        <taxon>Odocoileinae</taxon>
        <taxon>Odocoileus</taxon>
    </lineage>
</organism>